<dbReference type="KEGG" id="aten:116296076"/>
<name>A0A6P8I553_ACTTE</name>
<dbReference type="GO" id="GO:0005886">
    <property type="term" value="C:plasma membrane"/>
    <property type="evidence" value="ECO:0007669"/>
    <property type="project" value="TreeGrafter"/>
</dbReference>
<dbReference type="PRINTS" id="PR00786">
    <property type="entry name" value="NEPRILYSIN"/>
</dbReference>
<feature type="domain" description="Peptidase M13 C-terminal" evidence="9">
    <location>
        <begin position="563"/>
        <end position="770"/>
    </location>
</feature>
<organism evidence="11 12">
    <name type="scientific">Actinia tenebrosa</name>
    <name type="common">Australian red waratah sea anemone</name>
    <dbReference type="NCBI Taxonomy" id="6105"/>
    <lineage>
        <taxon>Eukaryota</taxon>
        <taxon>Metazoa</taxon>
        <taxon>Cnidaria</taxon>
        <taxon>Anthozoa</taxon>
        <taxon>Hexacorallia</taxon>
        <taxon>Actiniaria</taxon>
        <taxon>Actiniidae</taxon>
        <taxon>Actinia</taxon>
    </lineage>
</organism>
<keyword evidence="8" id="KW-1133">Transmembrane helix</keyword>
<feature type="transmembrane region" description="Helical" evidence="8">
    <location>
        <begin position="32"/>
        <end position="51"/>
    </location>
</feature>
<proteinExistence type="predicted"/>
<evidence type="ECO:0000256" key="3">
    <source>
        <dbReference type="ARBA" id="ARBA00022723"/>
    </source>
</evidence>
<keyword evidence="11" id="KW-1185">Reference proteome</keyword>
<dbReference type="InterPro" id="IPR042089">
    <property type="entry name" value="Peptidase_M13_dom_2"/>
</dbReference>
<dbReference type="GO" id="GO:0004222">
    <property type="term" value="F:metalloendopeptidase activity"/>
    <property type="evidence" value="ECO:0007669"/>
    <property type="project" value="InterPro"/>
</dbReference>
<dbReference type="InterPro" id="IPR000718">
    <property type="entry name" value="Peptidase_M13"/>
</dbReference>
<dbReference type="SUPFAM" id="SSF55486">
    <property type="entry name" value="Metalloproteases ('zincins'), catalytic domain"/>
    <property type="match status" value="1"/>
</dbReference>
<dbReference type="PROSITE" id="PS51885">
    <property type="entry name" value="NEPRILYSIN"/>
    <property type="match status" value="1"/>
</dbReference>
<evidence type="ECO:0000256" key="8">
    <source>
        <dbReference type="SAM" id="Phobius"/>
    </source>
</evidence>
<comment type="cofactor">
    <cofactor evidence="1">
        <name>Zn(2+)</name>
        <dbReference type="ChEBI" id="CHEBI:29105"/>
    </cofactor>
</comment>
<evidence type="ECO:0000256" key="6">
    <source>
        <dbReference type="ARBA" id="ARBA00023049"/>
    </source>
</evidence>
<dbReference type="OrthoDB" id="6475849at2759"/>
<gene>
    <name evidence="12" type="primary">LOC116296076</name>
</gene>
<dbReference type="Gene3D" id="3.40.390.10">
    <property type="entry name" value="Collagenase (Catalytic Domain)"/>
    <property type="match status" value="1"/>
</dbReference>
<dbReference type="GO" id="GO:0046872">
    <property type="term" value="F:metal ion binding"/>
    <property type="evidence" value="ECO:0007669"/>
    <property type="project" value="UniProtKB-KW"/>
</dbReference>
<feature type="domain" description="Peptidase M13 N-terminal" evidence="10">
    <location>
        <begin position="113"/>
        <end position="501"/>
    </location>
</feature>
<dbReference type="CDD" id="cd08662">
    <property type="entry name" value="M13"/>
    <property type="match status" value="1"/>
</dbReference>
<keyword evidence="3" id="KW-0479">Metal-binding</keyword>
<keyword evidence="5" id="KW-0862">Zinc</keyword>
<keyword evidence="4" id="KW-0378">Hydrolase</keyword>
<accession>A0A6P8I553</accession>
<dbReference type="Proteomes" id="UP000515163">
    <property type="component" value="Unplaced"/>
</dbReference>
<evidence type="ECO:0000256" key="1">
    <source>
        <dbReference type="ARBA" id="ARBA00001947"/>
    </source>
</evidence>
<evidence type="ECO:0000256" key="5">
    <source>
        <dbReference type="ARBA" id="ARBA00022833"/>
    </source>
</evidence>
<evidence type="ECO:0000256" key="7">
    <source>
        <dbReference type="SAM" id="MobiDB-lite"/>
    </source>
</evidence>
<dbReference type="Pfam" id="PF05649">
    <property type="entry name" value="Peptidase_M13_N"/>
    <property type="match status" value="1"/>
</dbReference>
<protein>
    <submittedName>
        <fullName evidence="12">Endothelin-converting enzyme 1-like</fullName>
    </submittedName>
</protein>
<dbReference type="PANTHER" id="PTHR11733:SF240">
    <property type="entry name" value="GH14155P-RELATED"/>
    <property type="match status" value="1"/>
</dbReference>
<keyword evidence="8" id="KW-0812">Transmembrane</keyword>
<sequence>MGDDRKRRQTNGGTDGNEVIGERSSSICGPRFMAITGVLTVLLVIAVIHVATSENKKSYFDELLSTGGAIRSARYARSHDEATTIKAGGVCHTKECKKVANYIKSSLNLKSDPCTDFYDYVCGGWKKKNPIPRSSSTYSTFTKLNSQVEKSLREILNAGIKSIEGANKELMKMPSDIYHSCMDLDTIDKVGDKPVKKLIKEMGGWSMDEKNKVWDEKTWDFKKILLYIHKQYTSAGGPLFSVHISDDPVNNSRHVIDIDQAGPSLSREVYFDNKKIIKAYKQFIIDVGTLLGGGKNIEKSAQGIIDFETQLANISVPDADKIESWFHRMTVKELKKEVPEYDWLNHLNTMFTTDKIQESEELTVPALPYLKKLMKLVENTPKSVLSNYLVWNVIQDEVSFLSKPYRDARTKYRDSVLGSKGQKKRWKTCVSYTNELVGDILGAAYIRKHFDKHSKEMAKSMILEVRKAFKDNVNSLPWMDKLTKAAVSEKADAMSDEVGFPTYLIDSKKFIKKFKKYNVVIIKDNALFNNRMAILKMAHQRMLKKLRKPVDREEWPMDPQTINAMYSFNENEMIIPAAILQPPFFYPKGSPISLSFGAIGSILGHEMTHGFDNTGRKFNKKGELTAQWWSSNSLKEFNVKAECIEKQYSHYKVAGKFPINGKLTLGENIADNGGFKSSIKAYNNWLKKNGDETWKLPGLNFTNEQLFYIGFGQAYCSNSRPTEQYLATLSDHHSEEKFRVIGTLSNSYEFSEAFKCKGKSPMNPSIKCSVWSNEGPIL</sequence>
<evidence type="ECO:0000256" key="2">
    <source>
        <dbReference type="ARBA" id="ARBA00022670"/>
    </source>
</evidence>
<dbReference type="InterPro" id="IPR024079">
    <property type="entry name" value="MetalloPept_cat_dom_sf"/>
</dbReference>
<evidence type="ECO:0000256" key="4">
    <source>
        <dbReference type="ARBA" id="ARBA00022801"/>
    </source>
</evidence>
<feature type="region of interest" description="Disordered" evidence="7">
    <location>
        <begin position="1"/>
        <end position="22"/>
    </location>
</feature>
<dbReference type="InParanoid" id="A0A6P8I553"/>
<dbReference type="InterPro" id="IPR018497">
    <property type="entry name" value="Peptidase_M13_C"/>
</dbReference>
<dbReference type="Pfam" id="PF01431">
    <property type="entry name" value="Peptidase_M13"/>
    <property type="match status" value="1"/>
</dbReference>
<keyword evidence="8" id="KW-0472">Membrane</keyword>
<evidence type="ECO:0000313" key="11">
    <source>
        <dbReference type="Proteomes" id="UP000515163"/>
    </source>
</evidence>
<evidence type="ECO:0000259" key="9">
    <source>
        <dbReference type="Pfam" id="PF01431"/>
    </source>
</evidence>
<evidence type="ECO:0000313" key="12">
    <source>
        <dbReference type="RefSeq" id="XP_031559890.1"/>
    </source>
</evidence>
<reference evidence="12" key="1">
    <citation type="submission" date="2025-08" db="UniProtKB">
        <authorList>
            <consortium name="RefSeq"/>
        </authorList>
    </citation>
    <scope>IDENTIFICATION</scope>
    <source>
        <tissue evidence="12">Tentacle</tissue>
    </source>
</reference>
<dbReference type="GeneID" id="116296076"/>
<dbReference type="Gene3D" id="1.10.1380.10">
    <property type="entry name" value="Neutral endopeptidase , domain2"/>
    <property type="match status" value="1"/>
</dbReference>
<keyword evidence="6" id="KW-0482">Metalloprotease</keyword>
<dbReference type="GO" id="GO:0016485">
    <property type="term" value="P:protein processing"/>
    <property type="evidence" value="ECO:0007669"/>
    <property type="project" value="TreeGrafter"/>
</dbReference>
<dbReference type="InterPro" id="IPR008753">
    <property type="entry name" value="Peptidase_M13_N"/>
</dbReference>
<evidence type="ECO:0000259" key="10">
    <source>
        <dbReference type="Pfam" id="PF05649"/>
    </source>
</evidence>
<dbReference type="PANTHER" id="PTHR11733">
    <property type="entry name" value="ZINC METALLOPROTEASE FAMILY M13 NEPRILYSIN-RELATED"/>
    <property type="match status" value="1"/>
</dbReference>
<dbReference type="AlphaFoldDB" id="A0A6P8I553"/>
<dbReference type="RefSeq" id="XP_031559890.1">
    <property type="nucleotide sequence ID" value="XM_031704030.1"/>
</dbReference>
<keyword evidence="2" id="KW-0645">Protease</keyword>